<comment type="caution">
    <text evidence="1">The sequence shown here is derived from an EMBL/GenBank/DDBJ whole genome shotgun (WGS) entry which is preliminary data.</text>
</comment>
<reference evidence="1 2" key="1">
    <citation type="submission" date="2020-08" db="EMBL/GenBank/DDBJ databases">
        <title>The Agave Microbiome: Exploring the role of microbial communities in plant adaptations to desert environments.</title>
        <authorList>
            <person name="Partida-Martinez L.P."/>
        </authorList>
    </citation>
    <scope>NUCLEOTIDE SEQUENCE [LARGE SCALE GENOMIC DNA]</scope>
    <source>
        <strain evidence="1 2">AS2.23</strain>
    </source>
</reference>
<sequence>MFLEVAEPGIDETDDGLATPEVAASLTVLPGIAALDVVCCS</sequence>
<dbReference type="Proteomes" id="UP000533269">
    <property type="component" value="Unassembled WGS sequence"/>
</dbReference>
<proteinExistence type="predicted"/>
<name>A0A7W4XYZ0_KINRA</name>
<evidence type="ECO:0000313" key="1">
    <source>
        <dbReference type="EMBL" id="MBB2903543.1"/>
    </source>
</evidence>
<evidence type="ECO:0000313" key="2">
    <source>
        <dbReference type="Proteomes" id="UP000533269"/>
    </source>
</evidence>
<protein>
    <submittedName>
        <fullName evidence="1">Uncharacterized protein</fullName>
    </submittedName>
</protein>
<dbReference type="RefSeq" id="WP_260151391.1">
    <property type="nucleotide sequence ID" value="NZ_JACHVY010000009.1"/>
</dbReference>
<accession>A0A7W4XYZ0</accession>
<gene>
    <name evidence="1" type="ORF">FHR75_004385</name>
</gene>
<reference evidence="1 2" key="2">
    <citation type="submission" date="2020-08" db="EMBL/GenBank/DDBJ databases">
        <authorList>
            <person name="Partida-Martinez L."/>
            <person name="Huntemann M."/>
            <person name="Clum A."/>
            <person name="Wang J."/>
            <person name="Palaniappan K."/>
            <person name="Ritter S."/>
            <person name="Chen I.-M."/>
            <person name="Stamatis D."/>
            <person name="Reddy T."/>
            <person name="O'Malley R."/>
            <person name="Daum C."/>
            <person name="Shapiro N."/>
            <person name="Ivanova N."/>
            <person name="Kyrpides N."/>
            <person name="Woyke T."/>
        </authorList>
    </citation>
    <scope>NUCLEOTIDE SEQUENCE [LARGE SCALE GENOMIC DNA]</scope>
    <source>
        <strain evidence="1 2">AS2.23</strain>
    </source>
</reference>
<dbReference type="AlphaFoldDB" id="A0A7W4XYZ0"/>
<organism evidence="1 2">
    <name type="scientific">Kineococcus radiotolerans</name>
    <dbReference type="NCBI Taxonomy" id="131568"/>
    <lineage>
        <taxon>Bacteria</taxon>
        <taxon>Bacillati</taxon>
        <taxon>Actinomycetota</taxon>
        <taxon>Actinomycetes</taxon>
        <taxon>Kineosporiales</taxon>
        <taxon>Kineosporiaceae</taxon>
        <taxon>Kineococcus</taxon>
    </lineage>
</organism>
<dbReference type="EMBL" id="JACHVY010000009">
    <property type="protein sequence ID" value="MBB2903543.1"/>
    <property type="molecule type" value="Genomic_DNA"/>
</dbReference>